<dbReference type="AlphaFoldDB" id="A0A1E5VW66"/>
<dbReference type="Proteomes" id="UP000095767">
    <property type="component" value="Unassembled WGS sequence"/>
</dbReference>
<sequence length="28" mass="3175">LWPGSNHGKLMLQRPSSRSSGWPPERRG</sequence>
<feature type="region of interest" description="Disordered" evidence="1">
    <location>
        <begin position="1"/>
        <end position="28"/>
    </location>
</feature>
<gene>
    <name evidence="2" type="ORF">BAE44_0009660</name>
</gene>
<accession>A0A1E5VW66</accession>
<evidence type="ECO:0000313" key="3">
    <source>
        <dbReference type="Proteomes" id="UP000095767"/>
    </source>
</evidence>
<evidence type="ECO:0000313" key="2">
    <source>
        <dbReference type="EMBL" id="OEL29322.1"/>
    </source>
</evidence>
<evidence type="ECO:0000256" key="1">
    <source>
        <dbReference type="SAM" id="MobiDB-lite"/>
    </source>
</evidence>
<reference evidence="2 3" key="1">
    <citation type="submission" date="2016-09" db="EMBL/GenBank/DDBJ databases">
        <title>The draft genome of Dichanthelium oligosanthes: A C3 panicoid grass species.</title>
        <authorList>
            <person name="Studer A.J."/>
            <person name="Schnable J.C."/>
            <person name="Brutnell T.P."/>
        </authorList>
    </citation>
    <scope>NUCLEOTIDE SEQUENCE [LARGE SCALE GENOMIC DNA]</scope>
    <source>
        <strain evidence="3">cv. Kellogg 1175</strain>
        <tissue evidence="2">Leaf</tissue>
    </source>
</reference>
<name>A0A1E5VW66_9POAL</name>
<dbReference type="EMBL" id="LWDX02027938">
    <property type="protein sequence ID" value="OEL29322.1"/>
    <property type="molecule type" value="Genomic_DNA"/>
</dbReference>
<organism evidence="2 3">
    <name type="scientific">Dichanthelium oligosanthes</name>
    <dbReference type="NCBI Taxonomy" id="888268"/>
    <lineage>
        <taxon>Eukaryota</taxon>
        <taxon>Viridiplantae</taxon>
        <taxon>Streptophyta</taxon>
        <taxon>Embryophyta</taxon>
        <taxon>Tracheophyta</taxon>
        <taxon>Spermatophyta</taxon>
        <taxon>Magnoliopsida</taxon>
        <taxon>Liliopsida</taxon>
        <taxon>Poales</taxon>
        <taxon>Poaceae</taxon>
        <taxon>PACMAD clade</taxon>
        <taxon>Panicoideae</taxon>
        <taxon>Panicodae</taxon>
        <taxon>Paniceae</taxon>
        <taxon>Dichantheliinae</taxon>
        <taxon>Dichanthelium</taxon>
    </lineage>
</organism>
<keyword evidence="3" id="KW-1185">Reference proteome</keyword>
<comment type="caution">
    <text evidence="2">The sequence shown here is derived from an EMBL/GenBank/DDBJ whole genome shotgun (WGS) entry which is preliminary data.</text>
</comment>
<proteinExistence type="predicted"/>
<protein>
    <submittedName>
        <fullName evidence="2">Uncharacterized protein</fullName>
    </submittedName>
</protein>
<feature type="non-terminal residue" evidence="2">
    <location>
        <position position="1"/>
    </location>
</feature>